<feature type="region of interest" description="Disordered" evidence="1">
    <location>
        <begin position="310"/>
        <end position="348"/>
    </location>
</feature>
<sequence length="600" mass="69165">MTRYYHASSVLTLLVLFISVSFLRLSTPNPLRTLSEADNLYRDTPYVSPESENLKRRQEQRQTIPKEQNEEEEELFKDVDPKTLAAVLLEALNQSYLLQERGRDEEEHNGVEEIIKPEREKEKVEKEEVYGERTARDRDGWQELEMLIASQGKERERDEEEQRKKALEDEEKMTEKVTSHTTSHTIQIQTESQPSSSDGRAGNDAASQQGPSNPEQNSNEDEEQLNSEELKSLETVMKEFPRLNAKRGDDSEQKQRESRTFSSYNDIIPTQKGNDLALTKKKLKWQEETQKALYFPTFAEDNNIYESMVSKAMQSTSPAEQGGMVDDGSDEEKEEEVLSPEEEEAQAKVEQEEIMRQAAEAQKAKLEEEKLADIASDMLLRYMVKQNNGNKKYSSPLSNAAEDKRSNEEQEVTEEDDIDPQTIDKLIEISSKLHLPADDVVDIITDVEKKKKKDMQSEMGSVNYQPQTRPQPVQQAPFSQVRTPSQTVVVPSQQNEIFTPTVSKNKEYSEMGKQPDGSIHADLEKFIQEAWTEQRVRAEGDFEENETRHIVNVSCWKASRHYTVFSVRTFDSRRMPVGKLVRISWMNHVLWWILAKLSDQ</sequence>
<reference evidence="3" key="1">
    <citation type="submission" date="2025-08" db="UniProtKB">
        <authorList>
            <consortium name="Ensembl"/>
        </authorList>
    </citation>
    <scope>IDENTIFICATION</scope>
</reference>
<reference evidence="3" key="2">
    <citation type="submission" date="2025-09" db="UniProtKB">
        <authorList>
            <consortium name="Ensembl"/>
        </authorList>
    </citation>
    <scope>IDENTIFICATION</scope>
</reference>
<dbReference type="PANTHER" id="PTHR15159:SF2">
    <property type="entry name" value="NEUROSECRETORY PROTEIN VGF"/>
    <property type="match status" value="1"/>
</dbReference>
<dbReference type="InterPro" id="IPR026128">
    <property type="entry name" value="VGF"/>
</dbReference>
<evidence type="ECO:0000256" key="2">
    <source>
        <dbReference type="SAM" id="SignalP"/>
    </source>
</evidence>
<evidence type="ECO:0000313" key="3">
    <source>
        <dbReference type="Ensembl" id="ENSKMAP00000009661.1"/>
    </source>
</evidence>
<protein>
    <submittedName>
        <fullName evidence="3">VGF nerve growth factor inducible</fullName>
    </submittedName>
</protein>
<dbReference type="OMA" id="HTHMERE"/>
<organism evidence="3 4">
    <name type="scientific">Kryptolebias marmoratus</name>
    <name type="common">Mangrove killifish</name>
    <name type="synonym">Rivulus marmoratus</name>
    <dbReference type="NCBI Taxonomy" id="37003"/>
    <lineage>
        <taxon>Eukaryota</taxon>
        <taxon>Metazoa</taxon>
        <taxon>Chordata</taxon>
        <taxon>Craniata</taxon>
        <taxon>Vertebrata</taxon>
        <taxon>Euteleostomi</taxon>
        <taxon>Actinopterygii</taxon>
        <taxon>Neopterygii</taxon>
        <taxon>Teleostei</taxon>
        <taxon>Neoteleostei</taxon>
        <taxon>Acanthomorphata</taxon>
        <taxon>Ovalentaria</taxon>
        <taxon>Atherinomorphae</taxon>
        <taxon>Cyprinodontiformes</taxon>
        <taxon>Rivulidae</taxon>
        <taxon>Kryptolebias</taxon>
    </lineage>
</organism>
<feature type="compositionally biased region" description="Polar residues" evidence="1">
    <location>
        <begin position="179"/>
        <end position="198"/>
    </location>
</feature>
<dbReference type="AlphaFoldDB" id="A0A3Q3A089"/>
<dbReference type="GO" id="GO:0005184">
    <property type="term" value="F:neuropeptide hormone activity"/>
    <property type="evidence" value="ECO:0007669"/>
    <property type="project" value="InterPro"/>
</dbReference>
<feature type="region of interest" description="Disordered" evidence="1">
    <location>
        <begin position="452"/>
        <end position="471"/>
    </location>
</feature>
<feature type="compositionally biased region" description="Acidic residues" evidence="1">
    <location>
        <begin position="327"/>
        <end position="344"/>
    </location>
</feature>
<dbReference type="Ensembl" id="ENSKMAT00000009808.1">
    <property type="protein sequence ID" value="ENSKMAP00000009661.1"/>
    <property type="gene ID" value="ENSKMAG00000007251.1"/>
</dbReference>
<accession>A0A3Q3A089</accession>
<feature type="compositionally biased region" description="Polar residues" evidence="1">
    <location>
        <begin position="458"/>
        <end position="471"/>
    </location>
</feature>
<feature type="region of interest" description="Disordered" evidence="1">
    <location>
        <begin position="149"/>
        <end position="270"/>
    </location>
</feature>
<keyword evidence="2" id="KW-0732">Signal</keyword>
<feature type="signal peptide" evidence="2">
    <location>
        <begin position="1"/>
        <end position="28"/>
    </location>
</feature>
<feature type="chain" id="PRO_5018658114" evidence="2">
    <location>
        <begin position="29"/>
        <end position="600"/>
    </location>
</feature>
<evidence type="ECO:0000256" key="1">
    <source>
        <dbReference type="SAM" id="MobiDB-lite"/>
    </source>
</evidence>
<dbReference type="Proteomes" id="UP000264800">
    <property type="component" value="Unplaced"/>
</dbReference>
<feature type="compositionally biased region" description="Polar residues" evidence="1">
    <location>
        <begin position="387"/>
        <end position="398"/>
    </location>
</feature>
<dbReference type="PANTHER" id="PTHR15159">
    <property type="entry name" value="NEUROSECRETORY PROTEIN VGF"/>
    <property type="match status" value="1"/>
</dbReference>
<keyword evidence="4" id="KW-1185">Reference proteome</keyword>
<feature type="compositionally biased region" description="Basic and acidic residues" evidence="1">
    <location>
        <begin position="152"/>
        <end position="178"/>
    </location>
</feature>
<evidence type="ECO:0000313" key="4">
    <source>
        <dbReference type="Proteomes" id="UP000264800"/>
    </source>
</evidence>
<name>A0A3Q3A089_KRYMA</name>
<feature type="compositionally biased region" description="Acidic residues" evidence="1">
    <location>
        <begin position="409"/>
        <end position="419"/>
    </location>
</feature>
<proteinExistence type="predicted"/>
<feature type="region of interest" description="Disordered" evidence="1">
    <location>
        <begin position="387"/>
        <end position="420"/>
    </location>
</feature>
<feature type="compositionally biased region" description="Basic and acidic residues" evidence="1">
    <location>
        <begin position="228"/>
        <end position="259"/>
    </location>
</feature>
<dbReference type="GeneTree" id="ENSGT00910000144784"/>
<feature type="region of interest" description="Disordered" evidence="1">
    <location>
        <begin position="42"/>
        <end position="76"/>
    </location>
</feature>
<feature type="compositionally biased region" description="Polar residues" evidence="1">
    <location>
        <begin position="205"/>
        <end position="217"/>
    </location>
</feature>
<dbReference type="STRING" id="37003.ENSKMAP00000009661"/>